<name>A0A2A9HEG2_TEPT2</name>
<evidence type="ECO:0000313" key="7">
    <source>
        <dbReference type="EMBL" id="PFG74407.1"/>
    </source>
</evidence>
<keyword evidence="8" id="KW-1185">Reference proteome</keyword>
<comment type="caution">
    <text evidence="6">Lacks conserved residue(s) required for the propagation of feature annotation.</text>
</comment>
<gene>
    <name evidence="6" type="primary">mreB</name>
    <name evidence="7" type="ORF">A9A59_1631</name>
</gene>
<dbReference type="NCBIfam" id="TIGR00904">
    <property type="entry name" value="mreB"/>
    <property type="match status" value="1"/>
</dbReference>
<dbReference type="GO" id="GO:0005737">
    <property type="term" value="C:cytoplasm"/>
    <property type="evidence" value="ECO:0007669"/>
    <property type="project" value="UniProtKB-SubCell"/>
</dbReference>
<dbReference type="Proteomes" id="UP000223071">
    <property type="component" value="Unassembled WGS sequence"/>
</dbReference>
<comment type="subunit">
    <text evidence="6">Forms polymers.</text>
</comment>
<feature type="binding site" evidence="6">
    <location>
        <begin position="290"/>
        <end position="293"/>
    </location>
    <ligand>
        <name>ATP</name>
        <dbReference type="ChEBI" id="CHEBI:30616"/>
    </ligand>
</feature>
<keyword evidence="3 6" id="KW-0067">ATP-binding</keyword>
<dbReference type="GO" id="GO:0000902">
    <property type="term" value="P:cell morphogenesis"/>
    <property type="evidence" value="ECO:0007669"/>
    <property type="project" value="InterPro"/>
</dbReference>
<evidence type="ECO:0000256" key="6">
    <source>
        <dbReference type="HAMAP-Rule" id="MF_02207"/>
    </source>
</evidence>
<evidence type="ECO:0000256" key="4">
    <source>
        <dbReference type="ARBA" id="ARBA00022960"/>
    </source>
</evidence>
<proteinExistence type="inferred from homology"/>
<dbReference type="Pfam" id="PF06723">
    <property type="entry name" value="MreB_Mbl"/>
    <property type="match status" value="1"/>
</dbReference>
<evidence type="ECO:0000313" key="8">
    <source>
        <dbReference type="Proteomes" id="UP000223071"/>
    </source>
</evidence>
<keyword evidence="4 6" id="KW-0133">Cell shape</keyword>
<keyword evidence="1 6" id="KW-0963">Cytoplasm</keyword>
<dbReference type="AlphaFoldDB" id="A0A2A9HEG2"/>
<dbReference type="GO" id="GO:0008360">
    <property type="term" value="P:regulation of cell shape"/>
    <property type="evidence" value="ECO:0007669"/>
    <property type="project" value="UniProtKB-UniRule"/>
</dbReference>
<dbReference type="HAMAP" id="MF_02207">
    <property type="entry name" value="MreB"/>
    <property type="match status" value="1"/>
</dbReference>
<evidence type="ECO:0000256" key="3">
    <source>
        <dbReference type="ARBA" id="ARBA00022840"/>
    </source>
</evidence>
<dbReference type="NCBIfam" id="NF010539">
    <property type="entry name" value="PRK13927.1"/>
    <property type="match status" value="1"/>
</dbReference>
<dbReference type="RefSeq" id="WP_098503797.1">
    <property type="nucleotide sequence ID" value="NZ_PDJQ01000001.1"/>
</dbReference>
<accession>A0A2A9HEG2</accession>
<comment type="similarity">
    <text evidence="5 6">Belongs to the FtsA/MreB family.</text>
</comment>
<dbReference type="GO" id="GO:0005524">
    <property type="term" value="F:ATP binding"/>
    <property type="evidence" value="ECO:0007669"/>
    <property type="project" value="UniProtKB-KW"/>
</dbReference>
<evidence type="ECO:0000256" key="1">
    <source>
        <dbReference type="ARBA" id="ARBA00022490"/>
    </source>
</evidence>
<comment type="function">
    <text evidence="6">Forms membrane-associated dynamic filaments that are essential for cell shape determination. Acts by regulating cell wall synthesis and cell elongation, and thus cell shape. A feedback loop between cell geometry and MreB localization may maintain elongated cell shape by targeting cell wall growth to regions of negative cell wall curvature.</text>
</comment>
<dbReference type="InterPro" id="IPR056546">
    <property type="entry name" value="MreB_MamK-like"/>
</dbReference>
<evidence type="ECO:0000256" key="5">
    <source>
        <dbReference type="ARBA" id="ARBA00023458"/>
    </source>
</evidence>
<comment type="subcellular location">
    <subcellularLocation>
        <location evidence="6">Cytoplasm</location>
    </subcellularLocation>
    <text evidence="6">Membrane-associated.</text>
</comment>
<dbReference type="InterPro" id="IPR043129">
    <property type="entry name" value="ATPase_NBD"/>
</dbReference>
<keyword evidence="2 6" id="KW-0547">Nucleotide-binding</keyword>
<protein>
    <recommendedName>
        <fullName evidence="6">Cell shape-determining protein MreB</fullName>
    </recommendedName>
</protein>
<comment type="caution">
    <text evidence="7">The sequence shown here is derived from an EMBL/GenBank/DDBJ whole genome shotgun (WGS) entry which is preliminary data.</text>
</comment>
<evidence type="ECO:0000256" key="2">
    <source>
        <dbReference type="ARBA" id="ARBA00022741"/>
    </source>
</evidence>
<organism evidence="7 8">
    <name type="scientific">Tepidiforma thermophila (strain KCTC 52669 / CGMCC 1.13589 / G233)</name>
    <dbReference type="NCBI Taxonomy" id="2761530"/>
    <lineage>
        <taxon>Bacteria</taxon>
        <taxon>Bacillati</taxon>
        <taxon>Chloroflexota</taxon>
        <taxon>Tepidiformia</taxon>
        <taxon>Tepidiformales</taxon>
        <taxon>Tepidiformaceae</taxon>
        <taxon>Tepidiforma</taxon>
    </lineage>
</organism>
<dbReference type="InterPro" id="IPR004753">
    <property type="entry name" value="MreB"/>
</dbReference>
<reference evidence="7 8" key="1">
    <citation type="submission" date="2017-09" db="EMBL/GenBank/DDBJ databases">
        <title>Sequencing the genomes of two abundant thermophiles in Great Basin hot springs: Thermocrinis jamiesonii and novel Chloroflexi Thermoflexus hugenholtzii.</title>
        <authorList>
            <person name="Hedlund B."/>
        </authorList>
    </citation>
    <scope>NUCLEOTIDE SEQUENCE [LARGE SCALE GENOMIC DNA]</scope>
    <source>
        <strain evidence="7 8">G233</strain>
    </source>
</reference>
<dbReference type="PANTHER" id="PTHR42749">
    <property type="entry name" value="CELL SHAPE-DETERMINING PROTEIN MREB"/>
    <property type="match status" value="1"/>
</dbReference>
<dbReference type="Gene3D" id="3.30.420.40">
    <property type="match status" value="2"/>
</dbReference>
<feature type="binding site" evidence="6">
    <location>
        <begin position="17"/>
        <end position="19"/>
    </location>
    <ligand>
        <name>ATP</name>
        <dbReference type="ChEBI" id="CHEBI:30616"/>
    </ligand>
</feature>
<sequence length="354" mass="37667">MAFEFLAPKKVGIDLGTANILVYVKGQGIVVNEPSVVARHNRDNAIVAVGNEARAMQGRTPGSISVIRPMRDGVIADYLTTEAMLRYFIGLITGRFNLIRPEVMVTVPAGVTSVEQRAVRDAAEQAGARKPAHLVPEPLAAAIGARIPIGTARGNMVVNIGGGRTEAAVISLYGIVVSESVRMAGDRIDEAIMAYVRRRHNLIIGEKTAEEIKIAIGSALPLDEGLATQVRGRDQLSGLPKTISLTSTEIAQAIQDCLGTIVQTVRAVLEKTPPELAADVIDRGIVLTGGGALLRHLDELLTQETGVPCYVADNPLECVAIGAGIALDHLDVIKRSLPTEEENLVGMFPQADQR</sequence>
<dbReference type="CDD" id="cd10225">
    <property type="entry name" value="ASKHA_NBD_MreB-like"/>
    <property type="match status" value="1"/>
</dbReference>
<dbReference type="PRINTS" id="PR01652">
    <property type="entry name" value="SHAPEPROTEIN"/>
</dbReference>
<dbReference type="EMBL" id="PDJQ01000001">
    <property type="protein sequence ID" value="PFG74407.1"/>
    <property type="molecule type" value="Genomic_DNA"/>
</dbReference>
<dbReference type="SUPFAM" id="SSF53067">
    <property type="entry name" value="Actin-like ATPase domain"/>
    <property type="match status" value="2"/>
</dbReference>
<feature type="binding site" evidence="6">
    <location>
        <begin position="210"/>
        <end position="213"/>
    </location>
    <ligand>
        <name>ATP</name>
        <dbReference type="ChEBI" id="CHEBI:30616"/>
    </ligand>
</feature>
<dbReference type="PANTHER" id="PTHR42749:SF1">
    <property type="entry name" value="CELL SHAPE-DETERMINING PROTEIN MREB"/>
    <property type="match status" value="1"/>
</dbReference>